<keyword evidence="1" id="KW-0472">Membrane</keyword>
<sequence length="125" mass="14867">MLRYMLVLFILDQLKMMLNLCYLIESRIIFVIYAESKLDESRNKVLFILWVIWDVILLILVILNEKKKNKKSEIFKFMSYRHDQVLNLCCTFEDEDEAFFIRLISSGSFLQLVNLSSGSKIPFEV</sequence>
<keyword evidence="1" id="KW-1133">Transmembrane helix</keyword>
<organism evidence="2 3">
    <name type="scientific">Kalanchoe fedtschenkoi</name>
    <name type="common">Lavender scallops</name>
    <name type="synonym">South American air plant</name>
    <dbReference type="NCBI Taxonomy" id="63787"/>
    <lineage>
        <taxon>Eukaryota</taxon>
        <taxon>Viridiplantae</taxon>
        <taxon>Streptophyta</taxon>
        <taxon>Embryophyta</taxon>
        <taxon>Tracheophyta</taxon>
        <taxon>Spermatophyta</taxon>
        <taxon>Magnoliopsida</taxon>
        <taxon>eudicotyledons</taxon>
        <taxon>Gunneridae</taxon>
        <taxon>Pentapetalae</taxon>
        <taxon>Saxifragales</taxon>
        <taxon>Crassulaceae</taxon>
        <taxon>Kalanchoe</taxon>
    </lineage>
</organism>
<dbReference type="AlphaFoldDB" id="A0A7N0TWX2"/>
<accession>A0A7N0TWX2</accession>
<protein>
    <submittedName>
        <fullName evidence="2">Uncharacterized protein</fullName>
    </submittedName>
</protein>
<dbReference type="Gramene" id="Kaladp0046s0305.1.v1.1">
    <property type="protein sequence ID" value="Kaladp0046s0305.1.v1.1.CDS.1"/>
    <property type="gene ID" value="Kaladp0046s0305.v1.1"/>
</dbReference>
<evidence type="ECO:0000313" key="2">
    <source>
        <dbReference type="EnsemblPlants" id="Kaladp0046s0305.1.v1.1.CDS.1"/>
    </source>
</evidence>
<keyword evidence="1" id="KW-0812">Transmembrane</keyword>
<feature type="transmembrane region" description="Helical" evidence="1">
    <location>
        <begin position="45"/>
        <end position="63"/>
    </location>
</feature>
<keyword evidence="3" id="KW-1185">Reference proteome</keyword>
<reference evidence="2" key="1">
    <citation type="submission" date="2021-01" db="UniProtKB">
        <authorList>
            <consortium name="EnsemblPlants"/>
        </authorList>
    </citation>
    <scope>IDENTIFICATION</scope>
</reference>
<name>A0A7N0TWX2_KALFE</name>
<dbReference type="EnsemblPlants" id="Kaladp0046s0305.1.v1.1">
    <property type="protein sequence ID" value="Kaladp0046s0305.1.v1.1.CDS.1"/>
    <property type="gene ID" value="Kaladp0046s0305.v1.1"/>
</dbReference>
<evidence type="ECO:0000256" key="1">
    <source>
        <dbReference type="SAM" id="Phobius"/>
    </source>
</evidence>
<proteinExistence type="predicted"/>
<evidence type="ECO:0000313" key="3">
    <source>
        <dbReference type="Proteomes" id="UP000594263"/>
    </source>
</evidence>
<dbReference type="Proteomes" id="UP000594263">
    <property type="component" value="Unplaced"/>
</dbReference>